<evidence type="ECO:0000256" key="1">
    <source>
        <dbReference type="ARBA" id="ARBA00004319"/>
    </source>
</evidence>
<evidence type="ECO:0000256" key="7">
    <source>
        <dbReference type="ARBA" id="ARBA00023180"/>
    </source>
</evidence>
<proteinExistence type="inferred from homology"/>
<dbReference type="PANTHER" id="PTHR10760">
    <property type="entry name" value="TORSIN"/>
    <property type="match status" value="1"/>
</dbReference>
<evidence type="ECO:0000256" key="2">
    <source>
        <dbReference type="ARBA" id="ARBA00006235"/>
    </source>
</evidence>
<keyword evidence="3" id="KW-0732">Signal</keyword>
<evidence type="ECO:0000256" key="10">
    <source>
        <dbReference type="SAM" id="Phobius"/>
    </source>
</evidence>
<dbReference type="FunFam" id="3.40.50.300:FF:002276">
    <property type="entry name" value="Torsin, putative"/>
    <property type="match status" value="1"/>
</dbReference>
<keyword evidence="10" id="KW-1133">Transmembrane helix</keyword>
<dbReference type="GO" id="GO:0016887">
    <property type="term" value="F:ATP hydrolysis activity"/>
    <property type="evidence" value="ECO:0007669"/>
    <property type="project" value="InterPro"/>
</dbReference>
<keyword evidence="10" id="KW-0812">Transmembrane</keyword>
<keyword evidence="7" id="KW-0325">Glycoprotein</keyword>
<dbReference type="CTD" id="27433"/>
<keyword evidence="4" id="KW-0547">Nucleotide-binding</keyword>
<evidence type="ECO:0000256" key="9">
    <source>
        <dbReference type="SAM" id="Coils"/>
    </source>
</evidence>
<reference evidence="12" key="1">
    <citation type="submission" date="2021-06" db="EMBL/GenBank/DDBJ databases">
        <authorList>
            <consortium name="Wellcome Sanger Institute Data Sharing"/>
        </authorList>
    </citation>
    <scope>NUCLEOTIDE SEQUENCE [LARGE SCALE GENOMIC DNA]</scope>
</reference>
<evidence type="ECO:0000256" key="6">
    <source>
        <dbReference type="ARBA" id="ARBA00022840"/>
    </source>
</evidence>
<dbReference type="RefSeq" id="XP_028665036.1">
    <property type="nucleotide sequence ID" value="XM_028809203.2"/>
</dbReference>
<dbReference type="AlphaFoldDB" id="A0A8C4XAR2"/>
<dbReference type="Gene3D" id="3.40.50.300">
    <property type="entry name" value="P-loop containing nucleotide triphosphate hydrolases"/>
    <property type="match status" value="1"/>
</dbReference>
<dbReference type="GeneTree" id="ENSGT00950000182888"/>
<evidence type="ECO:0000256" key="3">
    <source>
        <dbReference type="ARBA" id="ARBA00022729"/>
    </source>
</evidence>
<dbReference type="CDD" id="cd00009">
    <property type="entry name" value="AAA"/>
    <property type="match status" value="1"/>
</dbReference>
<evidence type="ECO:0000313" key="13">
    <source>
        <dbReference type="Proteomes" id="UP000694620"/>
    </source>
</evidence>
<accession>A0A8C4XAR2</accession>
<dbReference type="Ensembl" id="ENSECRT00000017493.1">
    <property type="protein sequence ID" value="ENSECRP00000017166.1"/>
    <property type="gene ID" value="ENSECRG00000011442.1"/>
</dbReference>
<dbReference type="Pfam" id="PF21376">
    <property type="entry name" value="TOR1A_C"/>
    <property type="match status" value="1"/>
</dbReference>
<feature type="coiled-coil region" evidence="9">
    <location>
        <begin position="211"/>
        <end position="238"/>
    </location>
</feature>
<evidence type="ECO:0000256" key="4">
    <source>
        <dbReference type="ARBA" id="ARBA00022741"/>
    </source>
</evidence>
<evidence type="ECO:0000256" key="5">
    <source>
        <dbReference type="ARBA" id="ARBA00022824"/>
    </source>
</evidence>
<dbReference type="InterPro" id="IPR027417">
    <property type="entry name" value="P-loop_NTPase"/>
</dbReference>
<evidence type="ECO:0000256" key="8">
    <source>
        <dbReference type="ARBA" id="ARBA00042469"/>
    </source>
</evidence>
<protein>
    <recommendedName>
        <fullName evidence="8">Torsin family 2 member A</fullName>
    </recommendedName>
</protein>
<dbReference type="Pfam" id="PF06309">
    <property type="entry name" value="Torsin"/>
    <property type="match status" value="1"/>
</dbReference>
<sequence length="321" mass="36753">MELVVVWTATFLGFCVVFLTYFTVAVSAFRFKDIYCKISDYCECDFQPDIKGLEWDLYRNLYGQHLAQEIISEALDKFLHNDSPERPLVFSFHGSSGTGKTMVSSLVGKYLFGSSLSSRSIHHFIPTLHFPDSGQIEQYKKELKSWIEGNLTECARSLFVFDEMDTMPSGLVDVLAPLLGPYHLVYQTNYRKAIYIFISTSGSEIINHVTLEARKSGLDREEIRIEDLENLLSQAAYDCKGGLCHSEVIRTKLISHFVPFMPLTRRHVERCVRQEICHHGQCHRKDIITMVAKTMGYHPESEMLFSHTGCKTVSAKVDYYL</sequence>
<feature type="domain" description="Torsin-1A C-terminal" evidence="11">
    <location>
        <begin position="266"/>
        <end position="320"/>
    </location>
</feature>
<dbReference type="SUPFAM" id="SSF52540">
    <property type="entry name" value="P-loop containing nucleoside triphosphate hydrolases"/>
    <property type="match status" value="1"/>
</dbReference>
<gene>
    <name evidence="12" type="primary">tor2a</name>
</gene>
<comment type="subcellular location">
    <subcellularLocation>
        <location evidence="1">Endoplasmic reticulum lumen</location>
    </subcellularLocation>
</comment>
<reference evidence="12" key="2">
    <citation type="submission" date="2025-08" db="UniProtKB">
        <authorList>
            <consortium name="Ensembl"/>
        </authorList>
    </citation>
    <scope>IDENTIFICATION</scope>
</reference>
<dbReference type="GO" id="GO:0005788">
    <property type="term" value="C:endoplasmic reticulum lumen"/>
    <property type="evidence" value="ECO:0007669"/>
    <property type="project" value="UniProtKB-SubCell"/>
</dbReference>
<reference evidence="12" key="3">
    <citation type="submission" date="2025-09" db="UniProtKB">
        <authorList>
            <consortium name="Ensembl"/>
        </authorList>
    </citation>
    <scope>IDENTIFICATION</scope>
</reference>
<dbReference type="GO" id="GO:0005524">
    <property type="term" value="F:ATP binding"/>
    <property type="evidence" value="ECO:0007669"/>
    <property type="project" value="UniProtKB-KW"/>
</dbReference>
<keyword evidence="9" id="KW-0175">Coiled coil</keyword>
<dbReference type="GO" id="GO:0005635">
    <property type="term" value="C:nuclear envelope"/>
    <property type="evidence" value="ECO:0007669"/>
    <property type="project" value="TreeGrafter"/>
</dbReference>
<name>A0A8C4XAR2_ERPCA</name>
<dbReference type="GeneID" id="114657403"/>
<dbReference type="Proteomes" id="UP000694620">
    <property type="component" value="Chromosome 9"/>
</dbReference>
<keyword evidence="13" id="KW-1185">Reference proteome</keyword>
<keyword evidence="5" id="KW-0256">Endoplasmic reticulum</keyword>
<keyword evidence="10" id="KW-0472">Membrane</keyword>
<keyword evidence="6" id="KW-0067">ATP-binding</keyword>
<evidence type="ECO:0000259" key="11">
    <source>
        <dbReference type="Pfam" id="PF21376"/>
    </source>
</evidence>
<comment type="similarity">
    <text evidence="2">Belongs to the ClpA/ClpB family. Torsin subfamily.</text>
</comment>
<evidence type="ECO:0000313" key="12">
    <source>
        <dbReference type="Ensembl" id="ENSECRP00000017166.1"/>
    </source>
</evidence>
<dbReference type="InterPro" id="IPR010448">
    <property type="entry name" value="Torsin"/>
</dbReference>
<organism evidence="12 13">
    <name type="scientific">Erpetoichthys calabaricus</name>
    <name type="common">Rope fish</name>
    <name type="synonym">Calamoichthys calabaricus</name>
    <dbReference type="NCBI Taxonomy" id="27687"/>
    <lineage>
        <taxon>Eukaryota</taxon>
        <taxon>Metazoa</taxon>
        <taxon>Chordata</taxon>
        <taxon>Craniata</taxon>
        <taxon>Vertebrata</taxon>
        <taxon>Euteleostomi</taxon>
        <taxon>Actinopterygii</taxon>
        <taxon>Polypteriformes</taxon>
        <taxon>Polypteridae</taxon>
        <taxon>Erpetoichthys</taxon>
    </lineage>
</organism>
<feature type="transmembrane region" description="Helical" evidence="10">
    <location>
        <begin position="6"/>
        <end position="29"/>
    </location>
</feature>
<dbReference type="InterPro" id="IPR049337">
    <property type="entry name" value="TOR1A_C"/>
</dbReference>
<dbReference type="PANTHER" id="PTHR10760:SF4">
    <property type="entry name" value="TORSIN-2A"/>
    <property type="match status" value="1"/>
</dbReference>